<dbReference type="InterPro" id="IPR012337">
    <property type="entry name" value="RNaseH-like_sf"/>
</dbReference>
<evidence type="ECO:0000256" key="1">
    <source>
        <dbReference type="SAM" id="Coils"/>
    </source>
</evidence>
<dbReference type="AlphaFoldDB" id="A0A176VQ95"/>
<evidence type="ECO:0000313" key="3">
    <source>
        <dbReference type="EMBL" id="OAE22026.1"/>
    </source>
</evidence>
<dbReference type="GO" id="GO:0006357">
    <property type="term" value="P:regulation of transcription by RNA polymerase II"/>
    <property type="evidence" value="ECO:0007669"/>
    <property type="project" value="TreeGrafter"/>
</dbReference>
<dbReference type="Gene3D" id="1.10.10.1070">
    <property type="entry name" value="Zinc finger, BED domain-containing"/>
    <property type="match status" value="1"/>
</dbReference>
<dbReference type="PANTHER" id="PTHR46169">
    <property type="entry name" value="DNA REPLICATION-RELATED ELEMENT FACTOR, ISOFORM A"/>
    <property type="match status" value="1"/>
</dbReference>
<reference evidence="3" key="1">
    <citation type="submission" date="2016-03" db="EMBL/GenBank/DDBJ databases">
        <title>Mechanisms controlling the formation of the plant cell surface in tip-growing cells are functionally conserved among land plants.</title>
        <authorList>
            <person name="Honkanen S."/>
            <person name="Jones V.A."/>
            <person name="Morieri G."/>
            <person name="Champion C."/>
            <person name="Hetherington A.J."/>
            <person name="Kelly S."/>
            <person name="Saint-Marcoux D."/>
            <person name="Proust H."/>
            <person name="Prescott H."/>
            <person name="Dolan L."/>
        </authorList>
    </citation>
    <scope>NUCLEOTIDE SEQUENCE [LARGE SCALE GENOMIC DNA]</scope>
    <source>
        <tissue evidence="3">Whole gametophyte</tissue>
    </source>
</reference>
<feature type="coiled-coil region" evidence="1">
    <location>
        <begin position="427"/>
        <end position="454"/>
    </location>
</feature>
<dbReference type="InterPro" id="IPR052717">
    <property type="entry name" value="Vacuolar_transposase_reg"/>
</dbReference>
<dbReference type="Proteomes" id="UP000077202">
    <property type="component" value="Unassembled WGS sequence"/>
</dbReference>
<dbReference type="InterPro" id="IPR008906">
    <property type="entry name" value="HATC_C_dom"/>
</dbReference>
<keyword evidence="1" id="KW-0175">Coiled coil</keyword>
<dbReference type="PANTHER" id="PTHR46169:SF15">
    <property type="entry name" value="INNER CENTROMERE PROTEIN A-LIKE ISOFORM X1-RELATED"/>
    <property type="match status" value="1"/>
</dbReference>
<dbReference type="EMBL" id="LVLJ01003285">
    <property type="protein sequence ID" value="OAE22026.1"/>
    <property type="molecule type" value="Genomic_DNA"/>
</dbReference>
<dbReference type="GO" id="GO:0046983">
    <property type="term" value="F:protein dimerization activity"/>
    <property type="evidence" value="ECO:0007669"/>
    <property type="project" value="InterPro"/>
</dbReference>
<keyword evidence="4" id="KW-1185">Reference proteome</keyword>
<feature type="domain" description="HAT C-terminal dimerisation" evidence="2">
    <location>
        <begin position="494"/>
        <end position="537"/>
    </location>
</feature>
<dbReference type="SMART" id="SM00614">
    <property type="entry name" value="ZnF_BED"/>
    <property type="match status" value="1"/>
</dbReference>
<dbReference type="SUPFAM" id="SSF140996">
    <property type="entry name" value="Hermes dimerisation domain"/>
    <property type="match status" value="1"/>
</dbReference>
<proteinExistence type="predicted"/>
<evidence type="ECO:0000313" key="4">
    <source>
        <dbReference type="Proteomes" id="UP000077202"/>
    </source>
</evidence>
<protein>
    <recommendedName>
        <fullName evidence="2">HAT C-terminal dimerisation domain-containing protein</fullName>
    </recommendedName>
</protein>
<organism evidence="3 4">
    <name type="scientific">Marchantia polymorpha subsp. ruderalis</name>
    <dbReference type="NCBI Taxonomy" id="1480154"/>
    <lineage>
        <taxon>Eukaryota</taxon>
        <taxon>Viridiplantae</taxon>
        <taxon>Streptophyta</taxon>
        <taxon>Embryophyta</taxon>
        <taxon>Marchantiophyta</taxon>
        <taxon>Marchantiopsida</taxon>
        <taxon>Marchantiidae</taxon>
        <taxon>Marchantiales</taxon>
        <taxon>Marchantiaceae</taxon>
        <taxon>Marchantia</taxon>
    </lineage>
</organism>
<evidence type="ECO:0000259" key="2">
    <source>
        <dbReference type="Pfam" id="PF05699"/>
    </source>
</evidence>
<name>A0A176VQ95_MARPO</name>
<dbReference type="Pfam" id="PF05699">
    <property type="entry name" value="Dimer_Tnp_hAT"/>
    <property type="match status" value="1"/>
</dbReference>
<dbReference type="SUPFAM" id="SSF53098">
    <property type="entry name" value="Ribonuclease H-like"/>
    <property type="match status" value="1"/>
</dbReference>
<sequence length="537" mass="60536">MMTSSSSSLNAQVMEKELKKTSSNDADCVFLLHKNHASLNSALWKKFDIVQQHDKDCDYATCFTYKKVYTFKKTTGTSTMSNHKCLQVERSDSGAMKLFATKGVPTTHDKKMTLAYANFCAVDLRPFQSIAGLGLKGLVQTTLDISVASNKRLMVDDLLCQPVTTRRNIETCAMKGHVIVANRLQEHIDTDVFMAITLDLWTDNIKKLANISVTTHYIDKEFALFAQTLHVKRVRYESHTAVMVMNKFKEALDIFSIKDLMFDKITVVADCGSNIVTENGISSEFDLLGCIDHKITNCLTYVLKKTTKQVDGKKSKLFFRYLDEPNMTALYALVDACKSLVTSKDSPTIIACKCLLTPLVQEKMELDVLHVVSTLLDTVMKNHMRKMEVPDASITKAKAKLRALMGSIGTGEVLANFDHEKDDAQALPQKKRRIDDMTSMYDEFEEELEEIHGNGAEILVVSNLDSRIELELSKYETYKVTNLKKNEFNSALRVNRDTIAKFSILLWWKLKGDSTFPIMSRVARLILCIPASISKSE</sequence>
<comment type="caution">
    <text evidence="3">The sequence shown here is derived from an EMBL/GenBank/DDBJ whole genome shotgun (WGS) entry which is preliminary data.</text>
</comment>
<dbReference type="GO" id="GO:0005634">
    <property type="term" value="C:nucleus"/>
    <property type="evidence" value="ECO:0007669"/>
    <property type="project" value="TreeGrafter"/>
</dbReference>
<accession>A0A176VQ95</accession>
<gene>
    <name evidence="3" type="ORF">AXG93_3719s1050</name>
</gene>